<feature type="chain" id="PRO_5034936400" evidence="2">
    <location>
        <begin position="17"/>
        <end position="187"/>
    </location>
</feature>
<reference evidence="3 4" key="1">
    <citation type="journal article" date="2016" name="Nat. Commun.">
        <title>Ectomycorrhizal ecology is imprinted in the genome of the dominant symbiotic fungus Cenococcum geophilum.</title>
        <authorList>
            <consortium name="DOE Joint Genome Institute"/>
            <person name="Peter M."/>
            <person name="Kohler A."/>
            <person name="Ohm R.A."/>
            <person name="Kuo A."/>
            <person name="Krutzmann J."/>
            <person name="Morin E."/>
            <person name="Arend M."/>
            <person name="Barry K.W."/>
            <person name="Binder M."/>
            <person name="Choi C."/>
            <person name="Clum A."/>
            <person name="Copeland A."/>
            <person name="Grisel N."/>
            <person name="Haridas S."/>
            <person name="Kipfer T."/>
            <person name="LaButti K."/>
            <person name="Lindquist E."/>
            <person name="Lipzen A."/>
            <person name="Maire R."/>
            <person name="Meier B."/>
            <person name="Mihaltcheva S."/>
            <person name="Molinier V."/>
            <person name="Murat C."/>
            <person name="Poggeler S."/>
            <person name="Quandt C.A."/>
            <person name="Sperisen C."/>
            <person name="Tritt A."/>
            <person name="Tisserant E."/>
            <person name="Crous P.W."/>
            <person name="Henrissat B."/>
            <person name="Nehls U."/>
            <person name="Egli S."/>
            <person name="Spatafora J.W."/>
            <person name="Grigoriev I.V."/>
            <person name="Martin F.M."/>
        </authorList>
    </citation>
    <scope>NUCLEOTIDE SEQUENCE [LARGE SCALE GENOMIC DNA]</scope>
    <source>
        <strain evidence="3 4">CBS 207.34</strain>
    </source>
</reference>
<protein>
    <submittedName>
        <fullName evidence="3">Uncharacterized protein</fullName>
    </submittedName>
</protein>
<organism evidence="3 4">
    <name type="scientific">Glonium stellatum</name>
    <dbReference type="NCBI Taxonomy" id="574774"/>
    <lineage>
        <taxon>Eukaryota</taxon>
        <taxon>Fungi</taxon>
        <taxon>Dikarya</taxon>
        <taxon>Ascomycota</taxon>
        <taxon>Pezizomycotina</taxon>
        <taxon>Dothideomycetes</taxon>
        <taxon>Pleosporomycetidae</taxon>
        <taxon>Gloniales</taxon>
        <taxon>Gloniaceae</taxon>
        <taxon>Glonium</taxon>
    </lineage>
</organism>
<evidence type="ECO:0000256" key="1">
    <source>
        <dbReference type="SAM" id="MobiDB-lite"/>
    </source>
</evidence>
<dbReference type="AlphaFoldDB" id="A0A8E2F2M0"/>
<dbReference type="Proteomes" id="UP000250140">
    <property type="component" value="Unassembled WGS sequence"/>
</dbReference>
<feature type="compositionally biased region" description="Low complexity" evidence="1">
    <location>
        <begin position="129"/>
        <end position="151"/>
    </location>
</feature>
<dbReference type="EMBL" id="KV749469">
    <property type="protein sequence ID" value="OCL09321.1"/>
    <property type="molecule type" value="Genomic_DNA"/>
</dbReference>
<evidence type="ECO:0000313" key="4">
    <source>
        <dbReference type="Proteomes" id="UP000250140"/>
    </source>
</evidence>
<accession>A0A8E2F2M0</accession>
<gene>
    <name evidence="3" type="ORF">AOQ84DRAFT_291452</name>
</gene>
<dbReference type="OrthoDB" id="5597238at2759"/>
<evidence type="ECO:0000313" key="3">
    <source>
        <dbReference type="EMBL" id="OCL09321.1"/>
    </source>
</evidence>
<keyword evidence="4" id="KW-1185">Reference proteome</keyword>
<evidence type="ECO:0000256" key="2">
    <source>
        <dbReference type="SAM" id="SignalP"/>
    </source>
</evidence>
<feature type="signal peptide" evidence="2">
    <location>
        <begin position="1"/>
        <end position="16"/>
    </location>
</feature>
<sequence length="187" mass="17593">MKYSIVLLSLLATAFAVPQGASSTITSAASVVSAALTPAQSCIASCSAGDVNCQAACVGAAHPNSSQVDQTTQCAMGCDQGDGSPAATEKYSQCVQACISSYFPTSQTVAAAPAGSGVASTGASGTGATGAARTGSATGTQTTGSATGSATGAAASASKTGAAVINNAQLGASAAGFAGLFMAIFAL</sequence>
<feature type="region of interest" description="Disordered" evidence="1">
    <location>
        <begin position="123"/>
        <end position="151"/>
    </location>
</feature>
<proteinExistence type="predicted"/>
<name>A0A8E2F2M0_9PEZI</name>
<keyword evidence="2" id="KW-0732">Signal</keyword>